<dbReference type="AlphaFoldDB" id="A0A9P8QB42"/>
<name>A0A9P8QB42_WICPI</name>
<evidence type="ECO:0000313" key="2">
    <source>
        <dbReference type="Proteomes" id="UP000774326"/>
    </source>
</evidence>
<dbReference type="EMBL" id="JAEUBG010001492">
    <property type="protein sequence ID" value="KAH3686260.1"/>
    <property type="molecule type" value="Genomic_DNA"/>
</dbReference>
<keyword evidence="2" id="KW-1185">Reference proteome</keyword>
<dbReference type="Proteomes" id="UP000774326">
    <property type="component" value="Unassembled WGS sequence"/>
</dbReference>
<sequence length="228" mass="25044">MSNLVKYVFLMRNLQRYFQESSSNATFLKLSFSMFELMILANRILSISLVNVTLSKIKFLISMRLTKSVNDSKPHERFSERRLFWKNGTRKLEAGGDKDSREDARLLETTLPSLAPLFGIDNGWALGECRDVCCCCGACGEAGGVFELPFNLAKAENKDFLTGLEGVAGVCAGGAEWDEDLSLRDFDLLMPVLEEDVAVVDGGGAVFLVEGWCGAEVIAGCLTNKEST</sequence>
<reference evidence="1" key="1">
    <citation type="journal article" date="2021" name="Open Biol.">
        <title>Shared evolutionary footprints suggest mitochondrial oxidative damage underlies multiple complex I losses in fungi.</title>
        <authorList>
            <person name="Schikora-Tamarit M.A."/>
            <person name="Marcet-Houben M."/>
            <person name="Nosek J."/>
            <person name="Gabaldon T."/>
        </authorList>
    </citation>
    <scope>NUCLEOTIDE SEQUENCE</scope>
    <source>
        <strain evidence="1">CBS2887</strain>
    </source>
</reference>
<gene>
    <name evidence="1" type="ORF">WICPIJ_002757</name>
</gene>
<organism evidence="1 2">
    <name type="scientific">Wickerhamomyces pijperi</name>
    <name type="common">Yeast</name>
    <name type="synonym">Pichia pijperi</name>
    <dbReference type="NCBI Taxonomy" id="599730"/>
    <lineage>
        <taxon>Eukaryota</taxon>
        <taxon>Fungi</taxon>
        <taxon>Dikarya</taxon>
        <taxon>Ascomycota</taxon>
        <taxon>Saccharomycotina</taxon>
        <taxon>Saccharomycetes</taxon>
        <taxon>Phaffomycetales</taxon>
        <taxon>Wickerhamomycetaceae</taxon>
        <taxon>Wickerhamomyces</taxon>
    </lineage>
</organism>
<evidence type="ECO:0000313" key="1">
    <source>
        <dbReference type="EMBL" id="KAH3686260.1"/>
    </source>
</evidence>
<proteinExistence type="predicted"/>
<comment type="caution">
    <text evidence="1">The sequence shown here is derived from an EMBL/GenBank/DDBJ whole genome shotgun (WGS) entry which is preliminary data.</text>
</comment>
<accession>A0A9P8QB42</accession>
<reference evidence="1" key="2">
    <citation type="submission" date="2021-01" db="EMBL/GenBank/DDBJ databases">
        <authorList>
            <person name="Schikora-Tamarit M.A."/>
        </authorList>
    </citation>
    <scope>NUCLEOTIDE SEQUENCE</scope>
    <source>
        <strain evidence="1">CBS2887</strain>
    </source>
</reference>
<protein>
    <submittedName>
        <fullName evidence="1">Uncharacterized protein</fullName>
    </submittedName>
</protein>